<organism evidence="6 7">
    <name type="scientific">Desulfotruncus arcticus DSM 17038</name>
    <dbReference type="NCBI Taxonomy" id="1121424"/>
    <lineage>
        <taxon>Bacteria</taxon>
        <taxon>Bacillati</taxon>
        <taxon>Bacillota</taxon>
        <taxon>Clostridia</taxon>
        <taxon>Eubacteriales</taxon>
        <taxon>Desulfallaceae</taxon>
        <taxon>Desulfotruncus</taxon>
    </lineage>
</organism>
<feature type="domain" description="ABC transporter" evidence="5">
    <location>
        <begin position="4"/>
        <end position="263"/>
    </location>
</feature>
<evidence type="ECO:0000256" key="3">
    <source>
        <dbReference type="ARBA" id="ARBA00022840"/>
    </source>
</evidence>
<dbReference type="Pfam" id="PF12848">
    <property type="entry name" value="ABC_tran_Xtn"/>
    <property type="match status" value="1"/>
</dbReference>
<dbReference type="CDD" id="cd03221">
    <property type="entry name" value="ABCF_EF-3"/>
    <property type="match status" value="2"/>
</dbReference>
<dbReference type="STRING" id="341036.SAMN05660649_01196"/>
<keyword evidence="7" id="KW-1185">Reference proteome</keyword>
<dbReference type="InterPro" id="IPR003593">
    <property type="entry name" value="AAA+_ATPase"/>
</dbReference>
<proteinExistence type="predicted"/>
<dbReference type="InterPro" id="IPR003439">
    <property type="entry name" value="ABC_transporter-like_ATP-bd"/>
</dbReference>
<dbReference type="Gene3D" id="3.40.50.300">
    <property type="entry name" value="P-loop containing nucleotide triphosphate hydrolases"/>
    <property type="match status" value="2"/>
</dbReference>
<evidence type="ECO:0000256" key="2">
    <source>
        <dbReference type="ARBA" id="ARBA00022741"/>
    </source>
</evidence>
<keyword evidence="3 6" id="KW-0067">ATP-binding</keyword>
<dbReference type="GO" id="GO:0005524">
    <property type="term" value="F:ATP binding"/>
    <property type="evidence" value="ECO:0007669"/>
    <property type="project" value="UniProtKB-KW"/>
</dbReference>
<dbReference type="SUPFAM" id="SSF52540">
    <property type="entry name" value="P-loop containing nucleoside triphosphate hydrolases"/>
    <property type="match status" value="2"/>
</dbReference>
<dbReference type="PROSITE" id="PS50893">
    <property type="entry name" value="ABC_TRANSPORTER_2"/>
    <property type="match status" value="2"/>
</dbReference>
<dbReference type="Pfam" id="PF00005">
    <property type="entry name" value="ABC_tran"/>
    <property type="match status" value="2"/>
</dbReference>
<dbReference type="AlphaFoldDB" id="A0A1I2QET5"/>
<keyword evidence="4" id="KW-0175">Coiled coil</keyword>
<dbReference type="InterPro" id="IPR037118">
    <property type="entry name" value="Val-tRNA_synth_C_sf"/>
</dbReference>
<dbReference type="GO" id="GO:0003677">
    <property type="term" value="F:DNA binding"/>
    <property type="evidence" value="ECO:0007669"/>
    <property type="project" value="InterPro"/>
</dbReference>
<gene>
    <name evidence="6" type="ORF">SAMN05660649_01196</name>
</gene>
<dbReference type="FunFam" id="3.40.50.300:FF:000011">
    <property type="entry name" value="Putative ABC transporter ATP-binding component"/>
    <property type="match status" value="1"/>
</dbReference>
<reference evidence="7" key="1">
    <citation type="submission" date="2016-10" db="EMBL/GenBank/DDBJ databases">
        <authorList>
            <person name="Varghese N."/>
            <person name="Submissions S."/>
        </authorList>
    </citation>
    <scope>NUCLEOTIDE SEQUENCE [LARGE SCALE GENOMIC DNA]</scope>
    <source>
        <strain evidence="7">DSM 17038</strain>
    </source>
</reference>
<dbReference type="InterPro" id="IPR032524">
    <property type="entry name" value="ABC_tran_C"/>
</dbReference>
<protein>
    <submittedName>
        <fullName evidence="6">ATP-binding cassette, subfamily F, member 3</fullName>
    </submittedName>
</protein>
<dbReference type="Proteomes" id="UP000199337">
    <property type="component" value="Unassembled WGS sequence"/>
</dbReference>
<dbReference type="InterPro" id="IPR051309">
    <property type="entry name" value="ABCF_ATPase"/>
</dbReference>
<feature type="domain" description="ABC transporter" evidence="5">
    <location>
        <begin position="331"/>
        <end position="544"/>
    </location>
</feature>
<dbReference type="FunFam" id="3.40.50.300:FF:000309">
    <property type="entry name" value="ABC transporter ATP-binding protein"/>
    <property type="match status" value="1"/>
</dbReference>
<sequence length="638" mass="72183">MIVLQAAHIDKSFGSVDVLKNATLSVREGERVGLVGRNGAGKTTLLKIITGNLQPDTGEIIRPRGISIGYLAQGGGQESNRTVWNEMLDVFAGLIQQENRLRALEANMSALDVSSNQTLFNKVTEEYTLLRESFSRNGGYEYEAALRSVLHGLKFTEEYYQMMVNNLSGGEKTRLALAKLLLTKPNVLILDEPTNYLDLETMGWLERYLQSYPGAILAVSHDRYFLDALAQTIYELEFCSLTKYNGNYSRYLTTKAEELERRAKQYKKQQEDIARLEDFVRRNIARASTTGRAKSKQKLLEKIKPLEKPSSDNHKISLALEAARHSGKEVLIAKELSVGYNGKPVSRNINFTIYRGERVALLGPNGTGKTTLLKTVAGVLTPLAGTIRKGYHVLENYYDQEQTNLNYGNQVINELWDDFPDFNEQDIRAVLGRFLFTGDDGYKLVGDLSGGEKSRLALAKLICGKANLLLLDEPTSHLDILSNEALEEALSGFEGTLLFISHDRYFINKIATRVFELTETGIQSFQGNFNYYQSKKADLTTLHSTEGKTVTEGKSTYLRRKEVQREERKKLRRYAELEALICSLEEEIKALENELYEPEIYNDHEAYRQKNSTMEKLRQKLENCMGEWVKLSDTITDG</sequence>
<dbReference type="PANTHER" id="PTHR42855">
    <property type="entry name" value="ABC TRANSPORTER ATP-BINDING SUBUNIT"/>
    <property type="match status" value="1"/>
</dbReference>
<dbReference type="Gene3D" id="1.10.287.380">
    <property type="entry name" value="Valyl-tRNA synthetase, C-terminal domain"/>
    <property type="match status" value="1"/>
</dbReference>
<evidence type="ECO:0000256" key="4">
    <source>
        <dbReference type="SAM" id="Coils"/>
    </source>
</evidence>
<name>A0A1I2QET5_9FIRM</name>
<evidence type="ECO:0000259" key="5">
    <source>
        <dbReference type="PROSITE" id="PS50893"/>
    </source>
</evidence>
<dbReference type="OrthoDB" id="1624247at2"/>
<feature type="coiled-coil region" evidence="4">
    <location>
        <begin position="249"/>
        <end position="276"/>
    </location>
</feature>
<dbReference type="SMART" id="SM00382">
    <property type="entry name" value="AAA"/>
    <property type="match status" value="2"/>
</dbReference>
<evidence type="ECO:0000313" key="6">
    <source>
        <dbReference type="EMBL" id="SFG26470.1"/>
    </source>
</evidence>
<dbReference type="EMBL" id="FOOX01000003">
    <property type="protein sequence ID" value="SFG26470.1"/>
    <property type="molecule type" value="Genomic_DNA"/>
</dbReference>
<evidence type="ECO:0000313" key="7">
    <source>
        <dbReference type="Proteomes" id="UP000199337"/>
    </source>
</evidence>
<dbReference type="RefSeq" id="WP_092469659.1">
    <property type="nucleotide sequence ID" value="NZ_FOOX01000003.1"/>
</dbReference>
<dbReference type="InterPro" id="IPR017871">
    <property type="entry name" value="ABC_transporter-like_CS"/>
</dbReference>
<accession>A0A1I2QET5</accession>
<dbReference type="PROSITE" id="PS00211">
    <property type="entry name" value="ABC_TRANSPORTER_1"/>
    <property type="match status" value="2"/>
</dbReference>
<feature type="coiled-coil region" evidence="4">
    <location>
        <begin position="560"/>
        <end position="627"/>
    </location>
</feature>
<dbReference type="InterPro" id="IPR032781">
    <property type="entry name" value="ABC_tran_Xtn"/>
</dbReference>
<dbReference type="PANTHER" id="PTHR42855:SF2">
    <property type="entry name" value="DRUG RESISTANCE ABC TRANSPORTER,ATP-BINDING PROTEIN"/>
    <property type="match status" value="1"/>
</dbReference>
<evidence type="ECO:0000256" key="1">
    <source>
        <dbReference type="ARBA" id="ARBA00022737"/>
    </source>
</evidence>
<keyword evidence="2" id="KW-0547">Nucleotide-binding</keyword>
<dbReference type="InterPro" id="IPR027417">
    <property type="entry name" value="P-loop_NTPase"/>
</dbReference>
<dbReference type="Pfam" id="PF16326">
    <property type="entry name" value="ABC_tran_CTD"/>
    <property type="match status" value="1"/>
</dbReference>
<keyword evidence="1" id="KW-0677">Repeat</keyword>
<dbReference type="GO" id="GO:0016887">
    <property type="term" value="F:ATP hydrolysis activity"/>
    <property type="evidence" value="ECO:0007669"/>
    <property type="project" value="InterPro"/>
</dbReference>